<feature type="region of interest" description="Disordered" evidence="4">
    <location>
        <begin position="80"/>
        <end position="229"/>
    </location>
</feature>
<feature type="compositionally biased region" description="Polar residues" evidence="4">
    <location>
        <begin position="128"/>
        <end position="161"/>
    </location>
</feature>
<evidence type="ECO:0000259" key="5">
    <source>
        <dbReference type="PROSITE" id="PS01358"/>
    </source>
</evidence>
<gene>
    <name evidence="6" type="ORF">BSTOLATCC_MIC32819</name>
</gene>
<dbReference type="GO" id="GO:0008270">
    <property type="term" value="F:zinc ion binding"/>
    <property type="evidence" value="ECO:0007669"/>
    <property type="project" value="UniProtKB-KW"/>
</dbReference>
<dbReference type="Proteomes" id="UP001162131">
    <property type="component" value="Unassembled WGS sequence"/>
</dbReference>
<keyword evidence="3" id="KW-0862">Zinc</keyword>
<proteinExistence type="predicted"/>
<protein>
    <recommendedName>
        <fullName evidence="5">RanBP2-type domain-containing protein</fullName>
    </recommendedName>
</protein>
<sequence>MRSDSPPSSPSPPRTTINEIPISIRTSSNRKSQASPISLPHETSANRNSQASSISFSHGTSPILNSQASAILVPHGTFPNRIIEAPSTSTSPANSPTQRHYPETYIGPLPATYIGPFPPRPEPVAHHSSPQELQQGNNQSDSFRLANQSPPTLEPNANSPAKKQAESKRPCAKKVSFAEEMLSSSPNNDPIGSQRNIGNSNSQDSSNPSNEAPRPAMKAPKNYIRPPNEENRQIRQLETTENQSSGQPEQIARDLANTTISSSSINNQDRISINLNNESQIKVVEVEIKDKSHQSLGSIEFKLNLRPSEAEIPNGRENFWGCPICGNINSSKIEFCPMCIAHRYWANS</sequence>
<organism evidence="6 7">
    <name type="scientific">Blepharisma stoltei</name>
    <dbReference type="NCBI Taxonomy" id="1481888"/>
    <lineage>
        <taxon>Eukaryota</taxon>
        <taxon>Sar</taxon>
        <taxon>Alveolata</taxon>
        <taxon>Ciliophora</taxon>
        <taxon>Postciliodesmatophora</taxon>
        <taxon>Heterotrichea</taxon>
        <taxon>Heterotrichida</taxon>
        <taxon>Blepharismidae</taxon>
        <taxon>Blepharisma</taxon>
    </lineage>
</organism>
<evidence type="ECO:0000313" key="7">
    <source>
        <dbReference type="Proteomes" id="UP001162131"/>
    </source>
</evidence>
<comment type="caution">
    <text evidence="6">The sequence shown here is derived from an EMBL/GenBank/DDBJ whole genome shotgun (WGS) entry which is preliminary data.</text>
</comment>
<dbReference type="PROSITE" id="PS01358">
    <property type="entry name" value="ZF_RANBP2_1"/>
    <property type="match status" value="1"/>
</dbReference>
<feature type="compositionally biased region" description="Low complexity" evidence="4">
    <location>
        <begin position="85"/>
        <end position="97"/>
    </location>
</feature>
<feature type="compositionally biased region" description="Low complexity" evidence="4">
    <location>
        <begin position="199"/>
        <end position="210"/>
    </location>
</feature>
<keyword evidence="1" id="KW-0479">Metal-binding</keyword>
<dbReference type="InterPro" id="IPR001876">
    <property type="entry name" value="Znf_RanBP2"/>
</dbReference>
<evidence type="ECO:0000256" key="3">
    <source>
        <dbReference type="ARBA" id="ARBA00022833"/>
    </source>
</evidence>
<evidence type="ECO:0000256" key="2">
    <source>
        <dbReference type="ARBA" id="ARBA00022771"/>
    </source>
</evidence>
<evidence type="ECO:0000313" key="6">
    <source>
        <dbReference type="EMBL" id="CAG9322913.1"/>
    </source>
</evidence>
<keyword evidence="7" id="KW-1185">Reference proteome</keyword>
<feature type="compositionally biased region" description="Polar residues" evidence="4">
    <location>
        <begin position="14"/>
        <end position="62"/>
    </location>
</feature>
<feature type="domain" description="RanBP2-type" evidence="5">
    <location>
        <begin position="320"/>
        <end position="339"/>
    </location>
</feature>
<accession>A0AAU9J9K2</accession>
<feature type="compositionally biased region" description="Polar residues" evidence="4">
    <location>
        <begin position="182"/>
        <end position="198"/>
    </location>
</feature>
<dbReference type="EMBL" id="CAJZBQ010000033">
    <property type="protein sequence ID" value="CAG9322913.1"/>
    <property type="molecule type" value="Genomic_DNA"/>
</dbReference>
<name>A0AAU9J9K2_9CILI</name>
<feature type="region of interest" description="Disordered" evidence="4">
    <location>
        <begin position="1"/>
        <end position="62"/>
    </location>
</feature>
<keyword evidence="2" id="KW-0863">Zinc-finger</keyword>
<evidence type="ECO:0000256" key="1">
    <source>
        <dbReference type="ARBA" id="ARBA00022723"/>
    </source>
</evidence>
<dbReference type="AlphaFoldDB" id="A0AAU9J9K2"/>
<evidence type="ECO:0000256" key="4">
    <source>
        <dbReference type="SAM" id="MobiDB-lite"/>
    </source>
</evidence>
<reference evidence="6" key="1">
    <citation type="submission" date="2021-09" db="EMBL/GenBank/DDBJ databases">
        <authorList>
            <consortium name="AG Swart"/>
            <person name="Singh M."/>
            <person name="Singh A."/>
            <person name="Seah K."/>
            <person name="Emmerich C."/>
        </authorList>
    </citation>
    <scope>NUCLEOTIDE SEQUENCE</scope>
    <source>
        <strain evidence="6">ATCC30299</strain>
    </source>
</reference>